<feature type="chain" id="PRO_5027585716" evidence="1">
    <location>
        <begin position="25"/>
        <end position="182"/>
    </location>
</feature>
<accession>A0A6V7QNB8</accession>
<feature type="signal peptide" evidence="1">
    <location>
        <begin position="1"/>
        <end position="24"/>
    </location>
</feature>
<dbReference type="Pfam" id="PF04628">
    <property type="entry name" value="Sedlin_N"/>
    <property type="match status" value="1"/>
</dbReference>
<protein>
    <submittedName>
        <fullName evidence="2">Uncharacterized protein</fullName>
    </submittedName>
</protein>
<organism evidence="2">
    <name type="scientific">Ananas comosus var. bracteatus</name>
    <name type="common">red pineapple</name>
    <dbReference type="NCBI Taxonomy" id="296719"/>
    <lineage>
        <taxon>Eukaryota</taxon>
        <taxon>Viridiplantae</taxon>
        <taxon>Streptophyta</taxon>
        <taxon>Embryophyta</taxon>
        <taxon>Tracheophyta</taxon>
        <taxon>Spermatophyta</taxon>
        <taxon>Magnoliopsida</taxon>
        <taxon>Liliopsida</taxon>
        <taxon>Poales</taxon>
        <taxon>Bromeliaceae</taxon>
        <taxon>Bromelioideae</taxon>
        <taxon>Ananas</taxon>
    </lineage>
</organism>
<dbReference type="GO" id="GO:0006888">
    <property type="term" value="P:endoplasmic reticulum to Golgi vesicle-mediated transport"/>
    <property type="evidence" value="ECO:0007669"/>
    <property type="project" value="InterPro"/>
</dbReference>
<dbReference type="PANTHER" id="PTHR12403">
    <property type="entry name" value="TRAFFICKING PROTEIN PARTICLE COMPLEX SUBUNIT 2"/>
    <property type="match status" value="1"/>
</dbReference>
<dbReference type="InterPro" id="IPR006722">
    <property type="entry name" value="Sedlin"/>
</dbReference>
<dbReference type="GO" id="GO:0005737">
    <property type="term" value="C:cytoplasm"/>
    <property type="evidence" value="ECO:0007669"/>
    <property type="project" value="GOC"/>
</dbReference>
<sequence>MTLSRLLRCAGVLLPFTVSIPSQSEINSLYSGSWRVRRALLSSVGTTFLYTRPKSALCSRKKKLHICTSLFYMLHWISFKIWLGPQVLCEVSCRNSPVQVLKSVDRFNDLVVSVYVTAGHILRCVLCIDWLYLKLMLLHDSRNEDGIKSFFQDVHELYLKVGGASAPYCPEWGDSPESTLFT</sequence>
<reference evidence="2" key="1">
    <citation type="submission" date="2020-07" db="EMBL/GenBank/DDBJ databases">
        <authorList>
            <person name="Lin J."/>
        </authorList>
    </citation>
    <scope>NUCLEOTIDE SEQUENCE</scope>
</reference>
<dbReference type="AlphaFoldDB" id="A0A6V7QNB8"/>
<dbReference type="InterPro" id="IPR011012">
    <property type="entry name" value="Longin-like_dom_sf"/>
</dbReference>
<dbReference type="Gene3D" id="3.30.450.70">
    <property type="match status" value="1"/>
</dbReference>
<keyword evidence="1" id="KW-0732">Signal</keyword>
<evidence type="ECO:0000256" key="1">
    <source>
        <dbReference type="SAM" id="SignalP"/>
    </source>
</evidence>
<name>A0A6V7QNB8_ANACO</name>
<dbReference type="SUPFAM" id="SSF64356">
    <property type="entry name" value="SNARE-like"/>
    <property type="match status" value="1"/>
</dbReference>
<gene>
    <name evidence="2" type="ORF">CB5_LOCUS27834</name>
</gene>
<evidence type="ECO:0000313" key="2">
    <source>
        <dbReference type="EMBL" id="CAD1844623.1"/>
    </source>
</evidence>
<dbReference type="EMBL" id="LR862137">
    <property type="protein sequence ID" value="CAD1844623.1"/>
    <property type="molecule type" value="Genomic_DNA"/>
</dbReference>
<proteinExistence type="predicted"/>